<protein>
    <recommendedName>
        <fullName evidence="6">Nitronate monooxygenase domain-containing protein</fullName>
    </recommendedName>
</protein>
<dbReference type="PANTHER" id="PTHR32332:SF31">
    <property type="entry name" value="2-NITROPROPANE DIOXYGENASE FAMILY, PUTATIVE (AFU_ORTHOLOGUE AFUA_2G09850)-RELATED"/>
    <property type="match status" value="1"/>
</dbReference>
<dbReference type="Gene3D" id="3.20.20.70">
    <property type="entry name" value="Aldolase class I"/>
    <property type="match status" value="1"/>
</dbReference>
<gene>
    <name evidence="4" type="ORF">NLI96_g8370</name>
</gene>
<dbReference type="Proteomes" id="UP001212997">
    <property type="component" value="Unassembled WGS sequence"/>
</dbReference>
<evidence type="ECO:0000313" key="4">
    <source>
        <dbReference type="EMBL" id="KAJ3480404.1"/>
    </source>
</evidence>
<dbReference type="GO" id="GO:0018580">
    <property type="term" value="F:nitronate monooxygenase activity"/>
    <property type="evidence" value="ECO:0007669"/>
    <property type="project" value="InterPro"/>
</dbReference>
<proteinExistence type="predicted"/>
<dbReference type="InterPro" id="IPR004136">
    <property type="entry name" value="NMO"/>
</dbReference>
<dbReference type="EMBL" id="JANAWD010000377">
    <property type="protein sequence ID" value="KAJ3480404.1"/>
    <property type="molecule type" value="Genomic_DNA"/>
</dbReference>
<dbReference type="PANTHER" id="PTHR32332">
    <property type="entry name" value="2-NITROPROPANE DIOXYGENASE"/>
    <property type="match status" value="1"/>
</dbReference>
<comment type="caution">
    <text evidence="4">The sequence shown here is derived from an EMBL/GenBank/DDBJ whole genome shotgun (WGS) entry which is preliminary data.</text>
</comment>
<keyword evidence="3" id="KW-0560">Oxidoreductase</keyword>
<name>A0AAD5UZ18_9APHY</name>
<dbReference type="SUPFAM" id="SSF51412">
    <property type="entry name" value="Inosine monophosphate dehydrogenase (IMPDH)"/>
    <property type="match status" value="1"/>
</dbReference>
<organism evidence="4 5">
    <name type="scientific">Meripilus lineatus</name>
    <dbReference type="NCBI Taxonomy" id="2056292"/>
    <lineage>
        <taxon>Eukaryota</taxon>
        <taxon>Fungi</taxon>
        <taxon>Dikarya</taxon>
        <taxon>Basidiomycota</taxon>
        <taxon>Agaricomycotina</taxon>
        <taxon>Agaricomycetes</taxon>
        <taxon>Polyporales</taxon>
        <taxon>Meripilaceae</taxon>
        <taxon>Meripilus</taxon>
    </lineage>
</organism>
<dbReference type="Pfam" id="PF03060">
    <property type="entry name" value="NMO"/>
    <property type="match status" value="1"/>
</dbReference>
<keyword evidence="2" id="KW-0288">FMN</keyword>
<accession>A0AAD5UZ18</accession>
<evidence type="ECO:0008006" key="6">
    <source>
        <dbReference type="Google" id="ProtNLM"/>
    </source>
</evidence>
<keyword evidence="1" id="KW-0285">Flavoprotein</keyword>
<evidence type="ECO:0000256" key="1">
    <source>
        <dbReference type="ARBA" id="ARBA00022630"/>
    </source>
</evidence>
<dbReference type="CDD" id="cd04730">
    <property type="entry name" value="NPD_like"/>
    <property type="match status" value="1"/>
</dbReference>
<sequence>MRINTSLTRLLSMYPQLGLVHSKKRMKHSTDIKVPVLCAPMAGAGGAKLATQVTKGGGFGFMAAGYNTSKQLRDELISAKSLLDIRASAVLPIGVGYLAWKLEESESAASDMLDAALENHVQAVWLAFGAKIGKWVEYIRQADAAVAGGSRKTLIFVLVNSVEEALVATKDWKADVLVAQGSESGGHGGGYAPSVFSLVSSILTAIPKDGPLVVAAGGIANGAQIAGLLTLGASGAALGTRFLLTPESYYSDIQKKALLAASSSSTVRTLAFDHARNTLGWPAGVDGRGLRNRLVEDFEKGEDHGVLNEKLQEGVKSGNPDLMITWAGQGVGEMKEIRGAQAIVHDLEEGIIQQLQARLLIETEKKQLVRVPLLGVSM</sequence>
<evidence type="ECO:0000313" key="5">
    <source>
        <dbReference type="Proteomes" id="UP001212997"/>
    </source>
</evidence>
<evidence type="ECO:0000256" key="3">
    <source>
        <dbReference type="ARBA" id="ARBA00023002"/>
    </source>
</evidence>
<keyword evidence="5" id="KW-1185">Reference proteome</keyword>
<dbReference type="InterPro" id="IPR013785">
    <property type="entry name" value="Aldolase_TIM"/>
</dbReference>
<evidence type="ECO:0000256" key="2">
    <source>
        <dbReference type="ARBA" id="ARBA00022643"/>
    </source>
</evidence>
<reference evidence="4" key="1">
    <citation type="submission" date="2022-07" db="EMBL/GenBank/DDBJ databases">
        <title>Genome Sequence of Physisporinus lineatus.</title>
        <authorList>
            <person name="Buettner E."/>
        </authorList>
    </citation>
    <scope>NUCLEOTIDE SEQUENCE</scope>
    <source>
        <strain evidence="4">VT162</strain>
    </source>
</reference>
<dbReference type="AlphaFoldDB" id="A0AAD5UZ18"/>